<gene>
    <name evidence="10" type="ORF">THSYN_14485</name>
</gene>
<evidence type="ECO:0000256" key="1">
    <source>
        <dbReference type="ARBA" id="ARBA00004429"/>
    </source>
</evidence>
<dbReference type="EMBL" id="CP020370">
    <property type="protein sequence ID" value="AUB82030.1"/>
    <property type="molecule type" value="Genomic_DNA"/>
</dbReference>
<dbReference type="PROSITE" id="PS50928">
    <property type="entry name" value="ABC_TM1"/>
    <property type="match status" value="2"/>
</dbReference>
<dbReference type="PANTHER" id="PTHR43357:SF3">
    <property type="entry name" value="FE(3+)-TRANSPORT SYSTEM PERMEASE PROTEIN FBPB 2"/>
    <property type="match status" value="1"/>
</dbReference>
<keyword evidence="5 8" id="KW-0812">Transmembrane</keyword>
<feature type="transmembrane region" description="Helical" evidence="8">
    <location>
        <begin position="366"/>
        <end position="387"/>
    </location>
</feature>
<evidence type="ECO:0000256" key="7">
    <source>
        <dbReference type="ARBA" id="ARBA00023136"/>
    </source>
</evidence>
<dbReference type="InterPro" id="IPR000515">
    <property type="entry name" value="MetI-like"/>
</dbReference>
<feature type="domain" description="ABC transmembrane type-1" evidence="9">
    <location>
        <begin position="328"/>
        <end position="519"/>
    </location>
</feature>
<feature type="transmembrane region" description="Helical" evidence="8">
    <location>
        <begin position="90"/>
        <end position="115"/>
    </location>
</feature>
<accession>A0A2K8U8X2</accession>
<dbReference type="Gene3D" id="1.10.3720.10">
    <property type="entry name" value="MetI-like"/>
    <property type="match status" value="2"/>
</dbReference>
<feature type="transmembrane region" description="Helical" evidence="8">
    <location>
        <begin position="135"/>
        <end position="163"/>
    </location>
</feature>
<keyword evidence="11" id="KW-1185">Reference proteome</keyword>
<feature type="transmembrane region" description="Helical" evidence="8">
    <location>
        <begin position="443"/>
        <end position="467"/>
    </location>
</feature>
<feature type="transmembrane region" description="Helical" evidence="8">
    <location>
        <begin position="184"/>
        <end position="209"/>
    </location>
</feature>
<evidence type="ECO:0000259" key="9">
    <source>
        <dbReference type="PROSITE" id="PS50928"/>
    </source>
</evidence>
<dbReference type="PANTHER" id="PTHR43357">
    <property type="entry name" value="INNER MEMBRANE ABC TRANSPORTER PERMEASE PROTEIN YDCV"/>
    <property type="match status" value="1"/>
</dbReference>
<evidence type="ECO:0000313" key="10">
    <source>
        <dbReference type="EMBL" id="AUB82030.1"/>
    </source>
</evidence>
<evidence type="ECO:0000256" key="2">
    <source>
        <dbReference type="ARBA" id="ARBA00022448"/>
    </source>
</evidence>
<dbReference type="Pfam" id="PF00528">
    <property type="entry name" value="BPD_transp_1"/>
    <property type="match status" value="2"/>
</dbReference>
<dbReference type="CDD" id="cd06261">
    <property type="entry name" value="TM_PBP2"/>
    <property type="match status" value="2"/>
</dbReference>
<feature type="transmembrane region" description="Helical" evidence="8">
    <location>
        <begin position="54"/>
        <end position="78"/>
    </location>
</feature>
<evidence type="ECO:0000256" key="5">
    <source>
        <dbReference type="ARBA" id="ARBA00022692"/>
    </source>
</evidence>
<dbReference type="AlphaFoldDB" id="A0A2K8U8X2"/>
<evidence type="ECO:0000256" key="8">
    <source>
        <dbReference type="RuleBase" id="RU363032"/>
    </source>
</evidence>
<feature type="transmembrane region" description="Helical" evidence="8">
    <location>
        <begin position="238"/>
        <end position="256"/>
    </location>
</feature>
<sequence>MRLPRWVVAAAWMTFALTALLPLGQLAWDGLRGDGSWDLAPVQALLLTESQQRLFANSLLVAGGASGLAVAIGVPFAFVSERTDLPGRRLLGLAYLVPLLIPPYLHAIVWSRLLAQNGSVNRLVQATLGLGSAPLSMFNITGVVCVLGLAWFPLVALLTKAGLRAVDPSLEEAALLRQGPRRAIAGVTLPLVAPHVLAGAILVFVFAIIDFGVPDILRVRVYAVEIFIQFSALYDQRGAVVLALPLLVATLVLVGVQARLMRGRAYVSLSHGVAGVRRYALGQARFPALLCCWLILALSVLVPVVTLAIAAGAPGTYARVLEPALGSLGMSLLLALTAAGLTALLAFVIAHSLLRARQGPRAGLHYLTQVPFAVPPILLGIALIGLWNRPATGWLYDSVAMVVLGYVAHFLPFAICVVHAGLQQFDQRLEEAAWLAIPGRMRITRLIILPLVRGGLAAGFLIVFVLAMGELGVTLLVVPPGVETLPVRIYNLMHYGAEDAVAALSLILLATQLVLCLLALAVVGWKRGASR</sequence>
<name>A0A2K8U8X2_9GAMM</name>
<dbReference type="GO" id="GO:0055085">
    <property type="term" value="P:transmembrane transport"/>
    <property type="evidence" value="ECO:0007669"/>
    <property type="project" value="InterPro"/>
</dbReference>
<keyword evidence="4" id="KW-0997">Cell inner membrane</keyword>
<keyword evidence="3" id="KW-1003">Cell membrane</keyword>
<dbReference type="GO" id="GO:0005886">
    <property type="term" value="C:plasma membrane"/>
    <property type="evidence" value="ECO:0007669"/>
    <property type="project" value="UniProtKB-SubCell"/>
</dbReference>
<comment type="subcellular location">
    <subcellularLocation>
        <location evidence="1">Cell inner membrane</location>
        <topology evidence="1">Multi-pass membrane protein</topology>
    </subcellularLocation>
    <subcellularLocation>
        <location evidence="8">Cell membrane</location>
        <topology evidence="8">Multi-pass membrane protein</topology>
    </subcellularLocation>
</comment>
<feature type="transmembrane region" description="Helical" evidence="8">
    <location>
        <begin position="332"/>
        <end position="354"/>
    </location>
</feature>
<organism evidence="10 11">
    <name type="scientific">Candidatus Thiodictyon syntrophicum</name>
    <dbReference type="NCBI Taxonomy" id="1166950"/>
    <lineage>
        <taxon>Bacteria</taxon>
        <taxon>Pseudomonadati</taxon>
        <taxon>Pseudomonadota</taxon>
        <taxon>Gammaproteobacteria</taxon>
        <taxon>Chromatiales</taxon>
        <taxon>Chromatiaceae</taxon>
        <taxon>Thiodictyon</taxon>
    </lineage>
</organism>
<dbReference type="InterPro" id="IPR035906">
    <property type="entry name" value="MetI-like_sf"/>
</dbReference>
<reference evidence="10 11" key="1">
    <citation type="submission" date="2017-03" db="EMBL/GenBank/DDBJ databases">
        <title>Complete genome sequence of Candidatus 'Thiodictyon syntrophicum' sp. nov. strain Cad16T, a photolithoautotroph purple sulfur bacterium isolated from an alpine meromictic lake.</title>
        <authorList>
            <person name="Luedin S.M."/>
            <person name="Pothier J.F."/>
            <person name="Danza F."/>
            <person name="Storelli N."/>
            <person name="Wittwer M."/>
            <person name="Tonolla M."/>
        </authorList>
    </citation>
    <scope>NUCLEOTIDE SEQUENCE [LARGE SCALE GENOMIC DNA]</scope>
    <source>
        <strain evidence="10 11">Cad16T</strain>
    </source>
</reference>
<keyword evidence="7 8" id="KW-0472">Membrane</keyword>
<feature type="transmembrane region" description="Helical" evidence="8">
    <location>
        <begin position="399"/>
        <end position="422"/>
    </location>
</feature>
<feature type="transmembrane region" description="Helical" evidence="8">
    <location>
        <begin position="286"/>
        <end position="312"/>
    </location>
</feature>
<evidence type="ECO:0000256" key="3">
    <source>
        <dbReference type="ARBA" id="ARBA00022475"/>
    </source>
</evidence>
<comment type="similarity">
    <text evidence="8">Belongs to the binding-protein-dependent transport system permease family.</text>
</comment>
<feature type="transmembrane region" description="Helical" evidence="8">
    <location>
        <begin position="500"/>
        <end position="525"/>
    </location>
</feature>
<evidence type="ECO:0000256" key="6">
    <source>
        <dbReference type="ARBA" id="ARBA00022989"/>
    </source>
</evidence>
<evidence type="ECO:0000313" key="11">
    <source>
        <dbReference type="Proteomes" id="UP000232638"/>
    </source>
</evidence>
<dbReference type="Proteomes" id="UP000232638">
    <property type="component" value="Chromosome"/>
</dbReference>
<protein>
    <recommendedName>
        <fullName evidence="9">ABC transmembrane type-1 domain-containing protein</fullName>
    </recommendedName>
</protein>
<dbReference type="KEGG" id="tsy:THSYN_14485"/>
<evidence type="ECO:0000256" key="4">
    <source>
        <dbReference type="ARBA" id="ARBA00022519"/>
    </source>
</evidence>
<proteinExistence type="inferred from homology"/>
<keyword evidence="2 8" id="KW-0813">Transport</keyword>
<dbReference type="SUPFAM" id="SSF161098">
    <property type="entry name" value="MetI-like"/>
    <property type="match status" value="2"/>
</dbReference>
<feature type="domain" description="ABC transmembrane type-1" evidence="9">
    <location>
        <begin position="55"/>
        <end position="253"/>
    </location>
</feature>
<dbReference type="OrthoDB" id="9790211at2"/>
<keyword evidence="6 8" id="KW-1133">Transmembrane helix</keyword>